<protein>
    <recommendedName>
        <fullName evidence="4">Lipoprotein</fullName>
    </recommendedName>
</protein>
<gene>
    <name evidence="2" type="ORF">GCU69_32130</name>
</gene>
<accession>A0ABQ7FBA5</accession>
<dbReference type="EMBL" id="WHPN01000429">
    <property type="protein sequence ID" value="KAF4405096.1"/>
    <property type="molecule type" value="Genomic_DNA"/>
</dbReference>
<sequence length="216" mass="23286">MTHRHLTAAAALTACTALLLSGCGSGDDPEGKSDDKIAGAEDASSSSPSASAPDDSKRPSIKLPKDDVLIFENRKTGDPKKDAVLSDNEQRLRAIDAAIIEGDPESEPVYFYSARDAAVSAAKSIQSYVDDDLSVTGTVRYFDRSVTFRSDGSARLTYCSDETKGFAKERKTGKVLQSAPDENSYVFYDTRLDRNEAGVWQTTGVKSQRGAEQCQP</sequence>
<reference evidence="2 3" key="1">
    <citation type="submission" date="2019-10" db="EMBL/GenBank/DDBJ databases">
        <title>Streptomyces tenebrisbrunneis sp.nov., an endogenous actinomycete isolated from of Lycium ruthenicum.</title>
        <authorList>
            <person name="Ma L."/>
        </authorList>
    </citation>
    <scope>NUCLEOTIDE SEQUENCE [LARGE SCALE GENOMIC DNA]</scope>
    <source>
        <strain evidence="2 3">TRM 66187</strain>
    </source>
</reference>
<evidence type="ECO:0008006" key="4">
    <source>
        <dbReference type="Google" id="ProtNLM"/>
    </source>
</evidence>
<feature type="compositionally biased region" description="Basic and acidic residues" evidence="1">
    <location>
        <begin position="29"/>
        <end position="39"/>
    </location>
</feature>
<dbReference type="PROSITE" id="PS51257">
    <property type="entry name" value="PROKAR_LIPOPROTEIN"/>
    <property type="match status" value="1"/>
</dbReference>
<dbReference type="RefSeq" id="WP_156207942.1">
    <property type="nucleotide sequence ID" value="NZ_WHPN01000429.1"/>
</dbReference>
<dbReference type="Proteomes" id="UP000621266">
    <property type="component" value="Unassembled WGS sequence"/>
</dbReference>
<evidence type="ECO:0000256" key="1">
    <source>
        <dbReference type="SAM" id="MobiDB-lite"/>
    </source>
</evidence>
<feature type="compositionally biased region" description="Low complexity" evidence="1">
    <location>
        <begin position="42"/>
        <end position="53"/>
    </location>
</feature>
<feature type="region of interest" description="Disordered" evidence="1">
    <location>
        <begin position="23"/>
        <end position="83"/>
    </location>
</feature>
<feature type="compositionally biased region" description="Basic and acidic residues" evidence="1">
    <location>
        <begin position="54"/>
        <end position="83"/>
    </location>
</feature>
<evidence type="ECO:0000313" key="2">
    <source>
        <dbReference type="EMBL" id="KAF4405096.1"/>
    </source>
</evidence>
<name>A0ABQ7FBA5_9ACTN</name>
<evidence type="ECO:0000313" key="3">
    <source>
        <dbReference type="Proteomes" id="UP000621266"/>
    </source>
</evidence>
<comment type="caution">
    <text evidence="2">The sequence shown here is derived from an EMBL/GenBank/DDBJ whole genome shotgun (WGS) entry which is preliminary data.</text>
</comment>
<organism evidence="2 3">
    <name type="scientific">Streptomyces lycii</name>
    <dbReference type="NCBI Taxonomy" id="2654337"/>
    <lineage>
        <taxon>Bacteria</taxon>
        <taxon>Bacillati</taxon>
        <taxon>Actinomycetota</taxon>
        <taxon>Actinomycetes</taxon>
        <taxon>Kitasatosporales</taxon>
        <taxon>Streptomycetaceae</taxon>
        <taxon>Streptomyces</taxon>
    </lineage>
</organism>
<proteinExistence type="predicted"/>
<keyword evidence="3" id="KW-1185">Reference proteome</keyword>